<dbReference type="FunFam" id="3.30.730.10:FF:000001">
    <property type="entry name" value="Ethylene-responsive transcription factor 2"/>
    <property type="match status" value="1"/>
</dbReference>
<evidence type="ECO:0000259" key="10">
    <source>
        <dbReference type="PROSITE" id="PS51032"/>
    </source>
</evidence>
<dbReference type="PANTHER" id="PTHR31985">
    <property type="entry name" value="ETHYLENE-RESPONSIVE TRANSCRIPTION FACTOR ERF042-RELATED"/>
    <property type="match status" value="1"/>
</dbReference>
<comment type="caution">
    <text evidence="11">The sequence shown here is derived from an EMBL/GenBank/DDBJ whole genome shotgun (WGS) entry which is preliminary data.</text>
</comment>
<accession>A0ABD2UBP8</accession>
<dbReference type="PANTHER" id="PTHR31985:SF215">
    <property type="entry name" value="OS02G0781300 PROTEIN"/>
    <property type="match status" value="1"/>
</dbReference>
<keyword evidence="5" id="KW-0010">Activator</keyword>
<dbReference type="GO" id="GO:0005634">
    <property type="term" value="C:nucleus"/>
    <property type="evidence" value="ECO:0007669"/>
    <property type="project" value="UniProtKB-SubCell"/>
</dbReference>
<dbReference type="CDD" id="cd00018">
    <property type="entry name" value="AP2"/>
    <property type="match status" value="1"/>
</dbReference>
<dbReference type="Pfam" id="PF00847">
    <property type="entry name" value="AP2"/>
    <property type="match status" value="1"/>
</dbReference>
<evidence type="ECO:0000313" key="11">
    <source>
        <dbReference type="EMBL" id="KAL3365948.1"/>
    </source>
</evidence>
<evidence type="ECO:0000256" key="3">
    <source>
        <dbReference type="ARBA" id="ARBA00023015"/>
    </source>
</evidence>
<feature type="domain" description="AP2/ERF" evidence="10">
    <location>
        <begin position="11"/>
        <end position="68"/>
    </location>
</feature>
<keyword evidence="3" id="KW-0805">Transcription regulation</keyword>
<dbReference type="Gene3D" id="3.30.730.10">
    <property type="entry name" value="AP2/ERF domain"/>
    <property type="match status" value="1"/>
</dbReference>
<dbReference type="GO" id="GO:0006952">
    <property type="term" value="P:defense response"/>
    <property type="evidence" value="ECO:0007669"/>
    <property type="project" value="UniProtKB-KW"/>
</dbReference>
<evidence type="ECO:0000256" key="5">
    <source>
        <dbReference type="ARBA" id="ARBA00023159"/>
    </source>
</evidence>
<proteinExistence type="inferred from homology"/>
<name>A0ABD2UBP8_9SOLN</name>
<dbReference type="InterPro" id="IPR001471">
    <property type="entry name" value="AP2/ERF_dom"/>
</dbReference>
<evidence type="ECO:0000256" key="7">
    <source>
        <dbReference type="ARBA" id="ARBA00023242"/>
    </source>
</evidence>
<dbReference type="InterPro" id="IPR016177">
    <property type="entry name" value="DNA-bd_dom_sf"/>
</dbReference>
<dbReference type="EMBL" id="JBJKTR010000006">
    <property type="protein sequence ID" value="KAL3365948.1"/>
    <property type="molecule type" value="Genomic_DNA"/>
</dbReference>
<evidence type="ECO:0000256" key="9">
    <source>
        <dbReference type="SAM" id="MobiDB-lite"/>
    </source>
</evidence>
<keyword evidence="12" id="KW-1185">Reference proteome</keyword>
<dbReference type="InterPro" id="IPR036955">
    <property type="entry name" value="AP2/ERF_dom_sf"/>
</dbReference>
<dbReference type="GO" id="GO:0003677">
    <property type="term" value="F:DNA binding"/>
    <property type="evidence" value="ECO:0007669"/>
    <property type="project" value="UniProtKB-KW"/>
</dbReference>
<keyword evidence="7" id="KW-0539">Nucleus</keyword>
<dbReference type="SUPFAM" id="SSF54171">
    <property type="entry name" value="DNA-binding domain"/>
    <property type="match status" value="1"/>
</dbReference>
<dbReference type="AlphaFoldDB" id="A0ABD2UBP8"/>
<gene>
    <name evidence="11" type="ORF">AABB24_010863</name>
</gene>
<feature type="region of interest" description="Disordered" evidence="9">
    <location>
        <begin position="210"/>
        <end position="244"/>
    </location>
</feature>
<comment type="subcellular location">
    <subcellularLocation>
        <location evidence="1">Nucleus</location>
    </subcellularLocation>
</comment>
<dbReference type="PRINTS" id="PR00367">
    <property type="entry name" value="ETHRSPELEMNT"/>
</dbReference>
<comment type="similarity">
    <text evidence="8">Belongs to the AP2/ERF transcription factor family. ERF subfamily.</text>
</comment>
<dbReference type="SMART" id="SM00380">
    <property type="entry name" value="AP2"/>
    <property type="match status" value="1"/>
</dbReference>
<protein>
    <recommendedName>
        <fullName evidence="10">AP2/ERF domain-containing protein</fullName>
    </recommendedName>
</protein>
<dbReference type="PROSITE" id="PS51032">
    <property type="entry name" value="AP2_ERF"/>
    <property type="match status" value="1"/>
</dbReference>
<evidence type="ECO:0000256" key="8">
    <source>
        <dbReference type="ARBA" id="ARBA00024343"/>
    </source>
</evidence>
<reference evidence="11 12" key="1">
    <citation type="submission" date="2024-05" db="EMBL/GenBank/DDBJ databases">
        <title>De novo assembly of an allotetraploid wild potato.</title>
        <authorList>
            <person name="Hosaka A.J."/>
        </authorList>
    </citation>
    <scope>NUCLEOTIDE SEQUENCE [LARGE SCALE GENOMIC DNA]</scope>
    <source>
        <tissue evidence="11">Young leaves</tissue>
    </source>
</reference>
<sequence>MEPNPTHDQPKFKGVRLRKWGKWVSEVRLPNSRDRIWLGSYDSAEKAARAFDAAQFCLRGPKAKFNFPDSPPDISGGQRLSPAEIQAVAARFANDYSPSVVQEIQRDGHEGNIGNINSHVINMEKDEISLSTTSSCDVPPPMVVQMGTSTVAEMDWAFYNDMMENYPYNAGGPPTEFFCDPYYSGAGIGAGAGAGGGGVLDINLSSNLYSPPHFPQRTTPNYDDDDTGNGGDEHYSQQSFLWNF</sequence>
<keyword evidence="2" id="KW-0611">Plant defense</keyword>
<evidence type="ECO:0000256" key="2">
    <source>
        <dbReference type="ARBA" id="ARBA00022821"/>
    </source>
</evidence>
<evidence type="ECO:0000256" key="4">
    <source>
        <dbReference type="ARBA" id="ARBA00023125"/>
    </source>
</evidence>
<organism evidence="11 12">
    <name type="scientific">Solanum stoloniferum</name>
    <dbReference type="NCBI Taxonomy" id="62892"/>
    <lineage>
        <taxon>Eukaryota</taxon>
        <taxon>Viridiplantae</taxon>
        <taxon>Streptophyta</taxon>
        <taxon>Embryophyta</taxon>
        <taxon>Tracheophyta</taxon>
        <taxon>Spermatophyta</taxon>
        <taxon>Magnoliopsida</taxon>
        <taxon>eudicotyledons</taxon>
        <taxon>Gunneridae</taxon>
        <taxon>Pentapetalae</taxon>
        <taxon>asterids</taxon>
        <taxon>lamiids</taxon>
        <taxon>Solanales</taxon>
        <taxon>Solanaceae</taxon>
        <taxon>Solanoideae</taxon>
        <taxon>Solaneae</taxon>
        <taxon>Solanum</taxon>
    </lineage>
</organism>
<evidence type="ECO:0000256" key="6">
    <source>
        <dbReference type="ARBA" id="ARBA00023163"/>
    </source>
</evidence>
<evidence type="ECO:0000313" key="12">
    <source>
        <dbReference type="Proteomes" id="UP001627284"/>
    </source>
</evidence>
<dbReference type="Proteomes" id="UP001627284">
    <property type="component" value="Unassembled WGS sequence"/>
</dbReference>
<evidence type="ECO:0000256" key="1">
    <source>
        <dbReference type="ARBA" id="ARBA00004123"/>
    </source>
</evidence>
<keyword evidence="4" id="KW-0238">DNA-binding</keyword>
<dbReference type="InterPro" id="IPR051032">
    <property type="entry name" value="AP2/ERF_TF_ERF_subfamily"/>
</dbReference>
<keyword evidence="6" id="KW-0804">Transcription</keyword>